<dbReference type="RefSeq" id="WP_019468559.1">
    <property type="nucleotide sequence ID" value="NZ_BKAS01000012.1"/>
</dbReference>
<dbReference type="EMBL" id="LAKJ01000009">
    <property type="protein sequence ID" value="KKI64231.1"/>
    <property type="molecule type" value="Genomic_DNA"/>
</dbReference>
<dbReference type="PATRIC" id="fig|74704.6.peg.2682"/>
<gene>
    <name evidence="1" type="ORF">UF66_2570</name>
</gene>
<dbReference type="NCBIfam" id="NF005255">
    <property type="entry name" value="PRK06762.2-2"/>
    <property type="match status" value="1"/>
</dbReference>
<dbReference type="AlphaFoldDB" id="A0A0M2NWW7"/>
<sequence>MTKLILLRGNSGSGKTTIAHKLQNMLGNGVMCVGQDEIRRHMLNVSDSPGNLSIELIKDITAYGIAHCKYVILEGIFNKEKYGNMLQSIISNAHIKSYIYYFDLPYAETVRRHHTKAYTDFSAEKLASWFVEKDTLNVENEKLIPETMTQHDILTMILNDLNKE</sequence>
<proteinExistence type="predicted"/>
<dbReference type="Gene3D" id="3.40.50.300">
    <property type="entry name" value="P-loop containing nucleotide triphosphate hydrolases"/>
    <property type="match status" value="1"/>
</dbReference>
<dbReference type="InterPro" id="IPR027417">
    <property type="entry name" value="P-loop_NTPase"/>
</dbReference>
<protein>
    <submittedName>
        <fullName evidence="1">Putative kinase</fullName>
    </submittedName>
</protein>
<dbReference type="SUPFAM" id="SSF52540">
    <property type="entry name" value="P-loop containing nucleoside triphosphate hydrolases"/>
    <property type="match status" value="1"/>
</dbReference>
<keyword evidence="1" id="KW-0418">Kinase</keyword>
<comment type="caution">
    <text evidence="1">The sequence shown here is derived from an EMBL/GenBank/DDBJ whole genome shotgun (WGS) entry which is preliminary data.</text>
</comment>
<organism evidence="1 2">
    <name type="scientific">Staphylococcus cohnii subsp. cohnii</name>
    <dbReference type="NCBI Taxonomy" id="74704"/>
    <lineage>
        <taxon>Bacteria</taxon>
        <taxon>Bacillati</taxon>
        <taxon>Bacillota</taxon>
        <taxon>Bacilli</taxon>
        <taxon>Bacillales</taxon>
        <taxon>Staphylococcaceae</taxon>
        <taxon>Staphylococcus</taxon>
        <taxon>Staphylococcus cohnii species complex</taxon>
    </lineage>
</organism>
<keyword evidence="1" id="KW-0808">Transferase</keyword>
<name>A0A0M2NWW7_STACC</name>
<accession>A0A0M2NWW7</accession>
<reference evidence="1 2" key="1">
    <citation type="submission" date="2015-03" db="EMBL/GenBank/DDBJ databases">
        <title>Genome Assembly of Staphylococcus cohnii subsp. cohnii strain G22B2.</title>
        <authorList>
            <person name="Nair G."/>
            <person name="Kaur G."/>
            <person name="Khatri I."/>
            <person name="Singh N.K."/>
            <person name="Sathyabama S."/>
            <person name="Maurya S.K."/>
            <person name="Subramanian S."/>
            <person name="Agrewala J.N."/>
            <person name="Mayilraj S."/>
        </authorList>
    </citation>
    <scope>NUCLEOTIDE SEQUENCE [LARGE SCALE GENOMIC DNA]</scope>
    <source>
        <strain evidence="1 2">G22B2</strain>
    </source>
</reference>
<dbReference type="GeneID" id="58098465"/>
<dbReference type="GO" id="GO:0016301">
    <property type="term" value="F:kinase activity"/>
    <property type="evidence" value="ECO:0007669"/>
    <property type="project" value="UniProtKB-KW"/>
</dbReference>
<evidence type="ECO:0000313" key="1">
    <source>
        <dbReference type="EMBL" id="KKI64231.1"/>
    </source>
</evidence>
<dbReference type="Pfam" id="PF13671">
    <property type="entry name" value="AAA_33"/>
    <property type="match status" value="1"/>
</dbReference>
<evidence type="ECO:0000313" key="2">
    <source>
        <dbReference type="Proteomes" id="UP000034455"/>
    </source>
</evidence>
<dbReference type="Proteomes" id="UP000034455">
    <property type="component" value="Unassembled WGS sequence"/>
</dbReference>